<feature type="non-terminal residue" evidence="7">
    <location>
        <position position="1"/>
    </location>
</feature>
<keyword evidence="3" id="KW-0808">Transferase</keyword>
<dbReference type="InterPro" id="IPR029063">
    <property type="entry name" value="SAM-dependent_MTases_sf"/>
</dbReference>
<dbReference type="InterPro" id="IPR020598">
    <property type="entry name" value="rRNA_Ade_methylase_Trfase_N"/>
</dbReference>
<dbReference type="AlphaFoldDB" id="X1VR72"/>
<comment type="caution">
    <text evidence="7">The sequence shown here is derived from an EMBL/GenBank/DDBJ whole genome shotgun (WGS) entry which is preliminary data.</text>
</comment>
<feature type="non-terminal residue" evidence="7">
    <location>
        <position position="201"/>
    </location>
</feature>
<accession>X1VR72</accession>
<dbReference type="PROSITE" id="PS01131">
    <property type="entry name" value="RRNA_A_DIMETH"/>
    <property type="match status" value="1"/>
</dbReference>
<protein>
    <recommendedName>
        <fullName evidence="6">Ribosomal RNA adenine methylase transferase N-terminal domain-containing protein</fullName>
    </recommendedName>
</protein>
<gene>
    <name evidence="7" type="ORF">S12H4_57421</name>
</gene>
<dbReference type="InterPro" id="IPR020596">
    <property type="entry name" value="rRNA_Ade_Mease_Trfase_CS"/>
</dbReference>
<dbReference type="CDD" id="cd02440">
    <property type="entry name" value="AdoMet_MTases"/>
    <property type="match status" value="1"/>
</dbReference>
<evidence type="ECO:0000313" key="7">
    <source>
        <dbReference type="EMBL" id="GAJ22932.1"/>
    </source>
</evidence>
<evidence type="ECO:0000256" key="3">
    <source>
        <dbReference type="ARBA" id="ARBA00022679"/>
    </source>
</evidence>
<dbReference type="PROSITE" id="PS51689">
    <property type="entry name" value="SAM_RNA_A_N6_MT"/>
    <property type="match status" value="1"/>
</dbReference>
<dbReference type="SUPFAM" id="SSF53335">
    <property type="entry name" value="S-adenosyl-L-methionine-dependent methyltransferases"/>
    <property type="match status" value="1"/>
</dbReference>
<evidence type="ECO:0000256" key="2">
    <source>
        <dbReference type="ARBA" id="ARBA00022603"/>
    </source>
</evidence>
<dbReference type="NCBIfam" id="TIGR00755">
    <property type="entry name" value="ksgA"/>
    <property type="match status" value="1"/>
</dbReference>
<keyword evidence="5" id="KW-0694">RNA-binding</keyword>
<name>X1VR72_9ZZZZ</name>
<dbReference type="EMBL" id="BARW01037136">
    <property type="protein sequence ID" value="GAJ22932.1"/>
    <property type="molecule type" value="Genomic_DNA"/>
</dbReference>
<evidence type="ECO:0000259" key="6">
    <source>
        <dbReference type="SMART" id="SM00650"/>
    </source>
</evidence>
<feature type="domain" description="Ribosomal RNA adenine methylase transferase N-terminal" evidence="6">
    <location>
        <begin position="40"/>
        <end position="201"/>
    </location>
</feature>
<evidence type="ECO:0000256" key="5">
    <source>
        <dbReference type="ARBA" id="ARBA00022884"/>
    </source>
</evidence>
<dbReference type="GO" id="GO:0000179">
    <property type="term" value="F:rRNA (adenine-N6,N6-)-dimethyltransferase activity"/>
    <property type="evidence" value="ECO:0007669"/>
    <property type="project" value="InterPro"/>
</dbReference>
<dbReference type="GO" id="GO:0005829">
    <property type="term" value="C:cytosol"/>
    <property type="evidence" value="ECO:0007669"/>
    <property type="project" value="TreeGrafter"/>
</dbReference>
<evidence type="ECO:0000256" key="4">
    <source>
        <dbReference type="ARBA" id="ARBA00022691"/>
    </source>
</evidence>
<keyword evidence="2" id="KW-0489">Methyltransferase</keyword>
<dbReference type="InterPro" id="IPR011530">
    <property type="entry name" value="rRNA_adenine_dimethylase"/>
</dbReference>
<evidence type="ECO:0000256" key="1">
    <source>
        <dbReference type="ARBA" id="ARBA00022552"/>
    </source>
</evidence>
<dbReference type="PANTHER" id="PTHR11727">
    <property type="entry name" value="DIMETHYLADENOSINE TRANSFERASE"/>
    <property type="match status" value="1"/>
</dbReference>
<dbReference type="Pfam" id="PF00398">
    <property type="entry name" value="RrnaAD"/>
    <property type="match status" value="1"/>
</dbReference>
<proteinExistence type="predicted"/>
<organism evidence="7">
    <name type="scientific">marine sediment metagenome</name>
    <dbReference type="NCBI Taxonomy" id="412755"/>
    <lineage>
        <taxon>unclassified sequences</taxon>
        <taxon>metagenomes</taxon>
        <taxon>ecological metagenomes</taxon>
    </lineage>
</organism>
<sequence>ECGVDHPLNLPQLDIPGLLKQHGLEPNKSLGQNFLIDPVYLTRVVEAGAISEEDTVLEIGAGVGNLTLLLGTIAKEVIAVEIDSALIPILSEIAGPYQNIKVIHGDILGYELVDLMPSSQYQVVANIPYYITSKLIRHLMTSKSHPQRIILTIQKEVAERICAPSGKLSLLGLSVHVFGHPEIKSNIPAGAFYPPPKVDSA</sequence>
<dbReference type="SMART" id="SM00650">
    <property type="entry name" value="rADc"/>
    <property type="match status" value="1"/>
</dbReference>
<reference evidence="7" key="1">
    <citation type="journal article" date="2014" name="Front. Microbiol.">
        <title>High frequency of phylogenetically diverse reductive dehalogenase-homologous genes in deep subseafloor sedimentary metagenomes.</title>
        <authorList>
            <person name="Kawai M."/>
            <person name="Futagami T."/>
            <person name="Toyoda A."/>
            <person name="Takaki Y."/>
            <person name="Nishi S."/>
            <person name="Hori S."/>
            <person name="Arai W."/>
            <person name="Tsubouchi T."/>
            <person name="Morono Y."/>
            <person name="Uchiyama I."/>
            <person name="Ito T."/>
            <person name="Fujiyama A."/>
            <person name="Inagaki F."/>
            <person name="Takami H."/>
        </authorList>
    </citation>
    <scope>NUCLEOTIDE SEQUENCE</scope>
    <source>
        <strain evidence="7">Expedition CK06-06</strain>
    </source>
</reference>
<keyword evidence="4" id="KW-0949">S-adenosyl-L-methionine</keyword>
<dbReference type="PANTHER" id="PTHR11727:SF7">
    <property type="entry name" value="DIMETHYLADENOSINE TRANSFERASE-RELATED"/>
    <property type="match status" value="1"/>
</dbReference>
<dbReference type="Gene3D" id="3.40.50.150">
    <property type="entry name" value="Vaccinia Virus protein VP39"/>
    <property type="match status" value="1"/>
</dbReference>
<dbReference type="GO" id="GO:0003723">
    <property type="term" value="F:RNA binding"/>
    <property type="evidence" value="ECO:0007669"/>
    <property type="project" value="UniProtKB-KW"/>
</dbReference>
<dbReference type="InterPro" id="IPR001737">
    <property type="entry name" value="KsgA/Erm"/>
</dbReference>
<keyword evidence="1" id="KW-0698">rRNA processing</keyword>